<organism evidence="12 13">
    <name type="scientific">Rosa chinensis</name>
    <name type="common">China rose</name>
    <dbReference type="NCBI Taxonomy" id="74649"/>
    <lineage>
        <taxon>Eukaryota</taxon>
        <taxon>Viridiplantae</taxon>
        <taxon>Streptophyta</taxon>
        <taxon>Embryophyta</taxon>
        <taxon>Tracheophyta</taxon>
        <taxon>Spermatophyta</taxon>
        <taxon>Magnoliopsida</taxon>
        <taxon>eudicotyledons</taxon>
        <taxon>Gunneridae</taxon>
        <taxon>Pentapetalae</taxon>
        <taxon>rosids</taxon>
        <taxon>fabids</taxon>
        <taxon>Rosales</taxon>
        <taxon>Rosaceae</taxon>
        <taxon>Rosoideae</taxon>
        <taxon>Rosoideae incertae sedis</taxon>
        <taxon>Rosa</taxon>
    </lineage>
</organism>
<evidence type="ECO:0000256" key="1">
    <source>
        <dbReference type="ARBA" id="ARBA00004123"/>
    </source>
</evidence>
<dbReference type="PANTHER" id="PTHR46136">
    <property type="entry name" value="TRANSCRIPTION FACTOR GTE8"/>
    <property type="match status" value="1"/>
</dbReference>
<evidence type="ECO:0000313" key="13">
    <source>
        <dbReference type="Proteomes" id="UP000238479"/>
    </source>
</evidence>
<dbReference type="OMA" id="ESEAYQD"/>
<dbReference type="Gramene" id="PRQ54177">
    <property type="protein sequence ID" value="PRQ54177"/>
    <property type="gene ID" value="RchiOBHm_Chr2g0174631"/>
</dbReference>
<keyword evidence="4 7" id="KW-0103">Bromodomain</keyword>
<evidence type="ECO:0000256" key="3">
    <source>
        <dbReference type="ARBA" id="ARBA00023054"/>
    </source>
</evidence>
<evidence type="ECO:0000256" key="2">
    <source>
        <dbReference type="ARBA" id="ARBA00023015"/>
    </source>
</evidence>
<dbReference type="PANTHER" id="PTHR46136:SF1">
    <property type="entry name" value="TRANSCRIPTION FACTOR GTE11-RELATED"/>
    <property type="match status" value="1"/>
</dbReference>
<reference evidence="12 13" key="1">
    <citation type="journal article" date="2018" name="Nat. Genet.">
        <title>The Rosa genome provides new insights in the design of modern roses.</title>
        <authorList>
            <person name="Bendahmane M."/>
        </authorList>
    </citation>
    <scope>NUCLEOTIDE SEQUENCE [LARGE SCALE GENOMIC DNA]</scope>
    <source>
        <strain evidence="13">cv. Old Blush</strain>
    </source>
</reference>
<dbReference type="InterPro" id="IPR038336">
    <property type="entry name" value="NET_sf"/>
</dbReference>
<gene>
    <name evidence="12" type="ORF">RchiOBHm_Chr2g0174631</name>
</gene>
<comment type="caution">
    <text evidence="12">The sequence shown here is derived from an EMBL/GenBank/DDBJ whole genome shotgun (WGS) entry which is preliminary data.</text>
</comment>
<evidence type="ECO:0000256" key="5">
    <source>
        <dbReference type="ARBA" id="ARBA00023163"/>
    </source>
</evidence>
<feature type="region of interest" description="Disordered" evidence="9">
    <location>
        <begin position="437"/>
        <end position="563"/>
    </location>
</feature>
<evidence type="ECO:0000259" key="10">
    <source>
        <dbReference type="PROSITE" id="PS50014"/>
    </source>
</evidence>
<dbReference type="InterPro" id="IPR037377">
    <property type="entry name" value="GTE_bromo"/>
</dbReference>
<evidence type="ECO:0000259" key="11">
    <source>
        <dbReference type="PROSITE" id="PS51525"/>
    </source>
</evidence>
<sequence length="740" mass="82272">MAKTKRNRNAGGGGYCGGVFEPAGGYECSGSSGRIDTEVTVSEGSSAPKRKCISLNSNNRDSFRVPTQVLPLSRMLLSERKALMNRLRTELEQIQVLKKRVETHRSNGVAVSSSSDILSCSNGPNGLHVENLQKLSALSSGQRKKSYPVAKKVHELNPGNSGRFKSVGQASKPSTASVMLMNQCEKVLRRVMTQKFAHPFNKPVDIVELKIPDYFTIIKYPMDLGTIKKKLTSGSYSSPLEFAADVRLTFSNAMTYNPPDNNVHIWADDLSKYFELWWKPIEKKLPKADPPAKSAPHEDMEIAKPILPSRKRTITSMQNEVKSEPAKRVMSMEEKHTLTRDLGSLPPEEIPSNIIDFLREHSSNGKENPEDEIMIDIYALSDDTLFTLRKLLDEYAQEKEKIHVRAEPCSMELLNDSGLSNSSMQPCEGNDLADAEEDVDIGGNEPPVTSYPPVEIEKDTGHRSSKNISPSSSNESDSSSSESDSDDDSKVSSPVLQPFSSETQADEKTTVGNPLEGTQSDSGLDQVDQTSQPKPSSVESDSRQDGDSAPTERPVSPDKQHRAALLKHRFADTILRAQEKTFIQGDKGDPEKLRRQREELELQQKKEKARLQAEAKAAEEARRKKEAEAVAEAKRKRELEREAARQALLQMEKTVEINDSRFLQDLEMQMLTAPMEQLPVSVDETSPDHSEDGLGGFNFRGSNPLEQLGLYMKKDQDDEEEEGDLVVPNPVEDIEEGEID</sequence>
<dbReference type="InterPro" id="IPR001487">
    <property type="entry name" value="Bromodomain"/>
</dbReference>
<dbReference type="CDD" id="cd05506">
    <property type="entry name" value="Bromo_plant1"/>
    <property type="match status" value="1"/>
</dbReference>
<dbReference type="OrthoDB" id="21449at2759"/>
<dbReference type="Pfam" id="PF17035">
    <property type="entry name" value="BET"/>
    <property type="match status" value="1"/>
</dbReference>
<dbReference type="Pfam" id="PF00439">
    <property type="entry name" value="Bromodomain"/>
    <property type="match status" value="1"/>
</dbReference>
<feature type="domain" description="NET" evidence="11">
    <location>
        <begin position="320"/>
        <end position="403"/>
    </location>
</feature>
<dbReference type="PROSITE" id="PS51525">
    <property type="entry name" value="NET"/>
    <property type="match status" value="1"/>
</dbReference>
<feature type="coiled-coil region" evidence="8">
    <location>
        <begin position="80"/>
        <end position="107"/>
    </location>
</feature>
<evidence type="ECO:0000256" key="4">
    <source>
        <dbReference type="ARBA" id="ARBA00023117"/>
    </source>
</evidence>
<protein>
    <submittedName>
        <fullName evidence="12">Putative chromatin remodeler Bromodomain family</fullName>
    </submittedName>
</protein>
<keyword evidence="13" id="KW-1185">Reference proteome</keyword>
<feature type="compositionally biased region" description="Low complexity" evidence="9">
    <location>
        <begin position="466"/>
        <end position="482"/>
    </location>
</feature>
<accession>A0A2P6S669</accession>
<evidence type="ECO:0000256" key="6">
    <source>
        <dbReference type="ARBA" id="ARBA00023242"/>
    </source>
</evidence>
<evidence type="ECO:0000256" key="9">
    <source>
        <dbReference type="SAM" id="MobiDB-lite"/>
    </source>
</evidence>
<keyword evidence="3 8" id="KW-0175">Coiled coil</keyword>
<name>A0A2P6S669_ROSCH</name>
<feature type="region of interest" description="Disordered" evidence="9">
    <location>
        <begin position="681"/>
        <end position="701"/>
    </location>
</feature>
<dbReference type="PROSITE" id="PS50014">
    <property type="entry name" value="BROMODOMAIN_2"/>
    <property type="match status" value="1"/>
</dbReference>
<evidence type="ECO:0000256" key="8">
    <source>
        <dbReference type="SAM" id="Coils"/>
    </source>
</evidence>
<evidence type="ECO:0000256" key="7">
    <source>
        <dbReference type="PROSITE-ProRule" id="PRU00035"/>
    </source>
</evidence>
<comment type="subcellular location">
    <subcellularLocation>
        <location evidence="1">Nucleus</location>
    </subcellularLocation>
</comment>
<dbReference type="Proteomes" id="UP000238479">
    <property type="component" value="Chromosome 2"/>
</dbReference>
<feature type="region of interest" description="Disordered" evidence="9">
    <location>
        <begin position="713"/>
        <end position="740"/>
    </location>
</feature>
<dbReference type="SUPFAM" id="SSF47370">
    <property type="entry name" value="Bromodomain"/>
    <property type="match status" value="1"/>
</dbReference>
<dbReference type="PRINTS" id="PR00503">
    <property type="entry name" value="BROMODOMAIN"/>
</dbReference>
<proteinExistence type="predicted"/>
<dbReference type="InterPro" id="IPR052442">
    <property type="entry name" value="Env_Response_Regulator"/>
</dbReference>
<dbReference type="AlphaFoldDB" id="A0A2P6S669"/>
<dbReference type="InterPro" id="IPR027353">
    <property type="entry name" value="NET_dom"/>
</dbReference>
<dbReference type="Gene3D" id="1.20.1270.220">
    <property type="match status" value="1"/>
</dbReference>
<feature type="region of interest" description="Disordered" evidence="9">
    <location>
        <begin position="603"/>
        <end position="633"/>
    </location>
</feature>
<dbReference type="Gene3D" id="1.20.920.10">
    <property type="entry name" value="Bromodomain-like"/>
    <property type="match status" value="1"/>
</dbReference>
<dbReference type="SMART" id="SM00297">
    <property type="entry name" value="BROMO"/>
    <property type="match status" value="1"/>
</dbReference>
<feature type="compositionally biased region" description="Polar residues" evidence="9">
    <location>
        <begin position="510"/>
        <end position="539"/>
    </location>
</feature>
<feature type="domain" description="Bromo" evidence="10">
    <location>
        <begin position="192"/>
        <end position="264"/>
    </location>
</feature>
<keyword evidence="6" id="KW-0539">Nucleus</keyword>
<dbReference type="EMBL" id="PDCK01000040">
    <property type="protein sequence ID" value="PRQ54177.1"/>
    <property type="molecule type" value="Genomic_DNA"/>
</dbReference>
<dbReference type="GO" id="GO:0005634">
    <property type="term" value="C:nucleus"/>
    <property type="evidence" value="ECO:0007669"/>
    <property type="project" value="UniProtKB-SubCell"/>
</dbReference>
<keyword evidence="2" id="KW-0805">Transcription regulation</keyword>
<dbReference type="InterPro" id="IPR036427">
    <property type="entry name" value="Bromodomain-like_sf"/>
</dbReference>
<keyword evidence="5" id="KW-0804">Transcription</keyword>
<evidence type="ECO:0000313" key="12">
    <source>
        <dbReference type="EMBL" id="PRQ54177.1"/>
    </source>
</evidence>
<dbReference type="STRING" id="74649.A0A2P6S669"/>